<evidence type="ECO:0000313" key="3">
    <source>
        <dbReference type="EMBL" id="MDR6237094.1"/>
    </source>
</evidence>
<feature type="transmembrane region" description="Helical" evidence="1">
    <location>
        <begin position="7"/>
        <end position="27"/>
    </location>
</feature>
<keyword evidence="1" id="KW-1133">Transmembrane helix</keyword>
<comment type="caution">
    <text evidence="3">The sequence shown here is derived from an EMBL/GenBank/DDBJ whole genome shotgun (WGS) entry which is preliminary data.</text>
</comment>
<dbReference type="PANTHER" id="PTHR22911">
    <property type="entry name" value="ACYL-MALONYL CONDENSING ENZYME-RELATED"/>
    <property type="match status" value="1"/>
</dbReference>
<dbReference type="GO" id="GO:0016020">
    <property type="term" value="C:membrane"/>
    <property type="evidence" value="ECO:0007669"/>
    <property type="project" value="InterPro"/>
</dbReference>
<feature type="transmembrane region" description="Helical" evidence="1">
    <location>
        <begin position="141"/>
        <end position="160"/>
    </location>
</feature>
<accession>A0AAE3XLE3</accession>
<dbReference type="RefSeq" id="WP_309936531.1">
    <property type="nucleotide sequence ID" value="NZ_AP025305.1"/>
</dbReference>
<feature type="transmembrane region" description="Helical" evidence="1">
    <location>
        <begin position="117"/>
        <end position="135"/>
    </location>
</feature>
<keyword evidence="1" id="KW-0472">Membrane</keyword>
<dbReference type="InterPro" id="IPR000620">
    <property type="entry name" value="EamA_dom"/>
</dbReference>
<dbReference type="PANTHER" id="PTHR22911:SF79">
    <property type="entry name" value="MOBA-LIKE NTP TRANSFERASE DOMAIN-CONTAINING PROTEIN"/>
    <property type="match status" value="1"/>
</dbReference>
<feature type="transmembrane region" description="Helical" evidence="1">
    <location>
        <begin position="172"/>
        <end position="190"/>
    </location>
</feature>
<feature type="transmembrane region" description="Helical" evidence="1">
    <location>
        <begin position="33"/>
        <end position="50"/>
    </location>
</feature>
<sequence length="305" mass="34115">MLRDYLHLHFLIFIWGFTAVLGVLISIPAIEVVFLRTFIASVGLALVLLYQRQNFNIGMKNALKMILTGFLIGMHWMFFFASSEVSNASVTLAGAATCAFWTSILDPIISKRAVKPFEVILGLFVIGGLYIIFLFEFNHAIGLGMAVMAAILAALFTIINSKLAKKHHPTMITFYEISGACLSTILFSPIYVKNFAANGELNFNMDTNDIAYILILALICTVYAYTASVELMKRISPFAMNLSVNLEPVYGIMLAYWIIGDSEKMNGGFYIGTLVILFSVLSYPILNYYQKKRTKKLNLEEANIR</sequence>
<protein>
    <submittedName>
        <fullName evidence="3">Drug/metabolite transporter (DMT)-like permease</fullName>
    </submittedName>
</protein>
<name>A0AAE3XLE3_9BACT</name>
<evidence type="ECO:0000256" key="1">
    <source>
        <dbReference type="SAM" id="Phobius"/>
    </source>
</evidence>
<keyword evidence="1" id="KW-0812">Transmembrane</keyword>
<dbReference type="Pfam" id="PF00892">
    <property type="entry name" value="EamA"/>
    <property type="match status" value="2"/>
</dbReference>
<evidence type="ECO:0000259" key="2">
    <source>
        <dbReference type="Pfam" id="PF00892"/>
    </source>
</evidence>
<dbReference type="EMBL" id="JAVDQD010000001">
    <property type="protein sequence ID" value="MDR6237094.1"/>
    <property type="molecule type" value="Genomic_DNA"/>
</dbReference>
<dbReference type="AlphaFoldDB" id="A0AAE3XLE3"/>
<feature type="transmembrane region" description="Helical" evidence="1">
    <location>
        <begin position="210"/>
        <end position="226"/>
    </location>
</feature>
<organism evidence="3 4">
    <name type="scientific">Aureibacter tunicatorum</name>
    <dbReference type="NCBI Taxonomy" id="866807"/>
    <lineage>
        <taxon>Bacteria</taxon>
        <taxon>Pseudomonadati</taxon>
        <taxon>Bacteroidota</taxon>
        <taxon>Cytophagia</taxon>
        <taxon>Cytophagales</taxon>
        <taxon>Persicobacteraceae</taxon>
        <taxon>Aureibacter</taxon>
    </lineage>
</organism>
<feature type="transmembrane region" description="Helical" evidence="1">
    <location>
        <begin position="238"/>
        <end position="259"/>
    </location>
</feature>
<feature type="transmembrane region" description="Helical" evidence="1">
    <location>
        <begin position="87"/>
        <end position="105"/>
    </location>
</feature>
<proteinExistence type="predicted"/>
<gene>
    <name evidence="3" type="ORF">HNQ88_000070</name>
</gene>
<feature type="transmembrane region" description="Helical" evidence="1">
    <location>
        <begin position="62"/>
        <end position="81"/>
    </location>
</feature>
<reference evidence="3" key="1">
    <citation type="submission" date="2023-07" db="EMBL/GenBank/DDBJ databases">
        <title>Genomic Encyclopedia of Type Strains, Phase IV (KMG-IV): sequencing the most valuable type-strain genomes for metagenomic binning, comparative biology and taxonomic classification.</title>
        <authorList>
            <person name="Goeker M."/>
        </authorList>
    </citation>
    <scope>NUCLEOTIDE SEQUENCE</scope>
    <source>
        <strain evidence="3">DSM 26174</strain>
    </source>
</reference>
<evidence type="ECO:0000313" key="4">
    <source>
        <dbReference type="Proteomes" id="UP001185092"/>
    </source>
</evidence>
<feature type="domain" description="EamA" evidence="2">
    <location>
        <begin position="141"/>
        <end position="281"/>
    </location>
</feature>
<feature type="transmembrane region" description="Helical" evidence="1">
    <location>
        <begin position="265"/>
        <end position="286"/>
    </location>
</feature>
<feature type="domain" description="EamA" evidence="2">
    <location>
        <begin position="12"/>
        <end position="133"/>
    </location>
</feature>
<keyword evidence="4" id="KW-1185">Reference proteome</keyword>
<dbReference type="Proteomes" id="UP001185092">
    <property type="component" value="Unassembled WGS sequence"/>
</dbReference>